<evidence type="ECO:0000259" key="3">
    <source>
        <dbReference type="Pfam" id="PF02826"/>
    </source>
</evidence>
<dbReference type="InterPro" id="IPR036291">
    <property type="entry name" value="NAD(P)-bd_dom_sf"/>
</dbReference>
<reference evidence="4" key="1">
    <citation type="journal article" date="2008" name="ISME J.">
        <title>Genomic patterns of recombination, clonal divergence and environment in marine microbial populations.</title>
        <authorList>
            <person name="Konstantinidis K.T."/>
            <person name="Delong E.F."/>
        </authorList>
    </citation>
    <scope>NUCLEOTIDE SEQUENCE</scope>
</reference>
<dbReference type="GO" id="GO:0030267">
    <property type="term" value="F:glyoxylate reductase (NADPH) activity"/>
    <property type="evidence" value="ECO:0007669"/>
    <property type="project" value="TreeGrafter"/>
</dbReference>
<dbReference type="AlphaFoldDB" id="B3T0I0"/>
<dbReference type="GO" id="GO:0016618">
    <property type="term" value="F:hydroxypyruvate reductase [NAD(P)H] activity"/>
    <property type="evidence" value="ECO:0007669"/>
    <property type="project" value="TreeGrafter"/>
</dbReference>
<feature type="domain" description="D-isomer specific 2-hydroxyacid dehydrogenase NAD-binding" evidence="3">
    <location>
        <begin position="17"/>
        <end position="196"/>
    </location>
</feature>
<evidence type="ECO:0000256" key="2">
    <source>
        <dbReference type="ARBA" id="ARBA00023027"/>
    </source>
</evidence>
<sequence length="240" mass="25543">MVNHQGFGRVSVAEHSVMLILAALKKLTWCDQATRNGSAWAERSAMSIHELEAKTVGLVGLGYIGAELARKLHLGFRCRVLAYDPYVNPRLSYAVEAEMHDDLETMLAACQVLCLCAELTGETRMIIGAKELAALPRGAVVVNAARGELLDLDALAETLDSGHVAAAGLDVVSPEPLPDGHPLLGHPNTVFTPHTAGVTAETSAMLAQSAADQIMTALKGEHPRFPVNPEAWNGPASRQP</sequence>
<proteinExistence type="predicted"/>
<dbReference type="Pfam" id="PF02826">
    <property type="entry name" value="2-Hacid_dh_C"/>
    <property type="match status" value="1"/>
</dbReference>
<dbReference type="SUPFAM" id="SSF51735">
    <property type="entry name" value="NAD(P)-binding Rossmann-fold domains"/>
    <property type="match status" value="1"/>
</dbReference>
<dbReference type="InterPro" id="IPR050223">
    <property type="entry name" value="D-isomer_2-hydroxyacid_DH"/>
</dbReference>
<keyword evidence="2" id="KW-0520">NAD</keyword>
<dbReference type="GO" id="GO:0051287">
    <property type="term" value="F:NAD binding"/>
    <property type="evidence" value="ECO:0007669"/>
    <property type="project" value="InterPro"/>
</dbReference>
<keyword evidence="1" id="KW-0560">Oxidoreductase</keyword>
<protein>
    <submittedName>
        <fullName evidence="4">Putative D-isomer specific 2-hydroxyacid dehydrogenase, NAD binding domain protein</fullName>
    </submittedName>
</protein>
<dbReference type="InterPro" id="IPR006140">
    <property type="entry name" value="D-isomer_DH_NAD-bd"/>
</dbReference>
<evidence type="ECO:0000313" key="4">
    <source>
        <dbReference type="EMBL" id="ABZ06089.1"/>
    </source>
</evidence>
<evidence type="ECO:0000256" key="1">
    <source>
        <dbReference type="ARBA" id="ARBA00023002"/>
    </source>
</evidence>
<organism evidence="4">
    <name type="scientific">uncultured marine microorganism HF4000_005I08</name>
    <dbReference type="NCBI Taxonomy" id="455507"/>
    <lineage>
        <taxon>unclassified sequences</taxon>
        <taxon>environmental samples</taxon>
    </lineage>
</organism>
<dbReference type="PANTHER" id="PTHR10996:SF178">
    <property type="entry name" value="2-HYDROXYACID DEHYDROGENASE YGL185C-RELATED"/>
    <property type="match status" value="1"/>
</dbReference>
<dbReference type="Gene3D" id="3.40.50.720">
    <property type="entry name" value="NAD(P)-binding Rossmann-like Domain"/>
    <property type="match status" value="2"/>
</dbReference>
<gene>
    <name evidence="4" type="ORF">ALOHA_HF4000005I08ctg1g16</name>
</gene>
<dbReference type="PANTHER" id="PTHR10996">
    <property type="entry name" value="2-HYDROXYACID DEHYDROGENASE-RELATED"/>
    <property type="match status" value="1"/>
</dbReference>
<accession>B3T0I0</accession>
<name>B3T0I0_9ZZZZ</name>
<dbReference type="EMBL" id="EU016566">
    <property type="protein sequence ID" value="ABZ06089.1"/>
    <property type="molecule type" value="Genomic_DNA"/>
</dbReference>
<dbReference type="PROSITE" id="PS00671">
    <property type="entry name" value="D_2_HYDROXYACID_DH_3"/>
    <property type="match status" value="1"/>
</dbReference>
<dbReference type="InterPro" id="IPR029753">
    <property type="entry name" value="D-isomer_DH_CS"/>
</dbReference>